<dbReference type="Pfam" id="PF20211">
    <property type="entry name" value="DUF6571"/>
    <property type="match status" value="1"/>
</dbReference>
<dbReference type="EMBL" id="BAAAZR010000002">
    <property type="protein sequence ID" value="GAA3798467.1"/>
    <property type="molecule type" value="Genomic_DNA"/>
</dbReference>
<dbReference type="Proteomes" id="UP001500888">
    <property type="component" value="Unassembled WGS sequence"/>
</dbReference>
<comment type="caution">
    <text evidence="2">The sequence shown here is derived from an EMBL/GenBank/DDBJ whole genome shotgun (WGS) entry which is preliminary data.</text>
</comment>
<evidence type="ECO:0000259" key="1">
    <source>
        <dbReference type="Pfam" id="PF20211"/>
    </source>
</evidence>
<reference evidence="3" key="1">
    <citation type="journal article" date="2019" name="Int. J. Syst. Evol. Microbiol.">
        <title>The Global Catalogue of Microorganisms (GCM) 10K type strain sequencing project: providing services to taxonomists for standard genome sequencing and annotation.</title>
        <authorList>
            <consortium name="The Broad Institute Genomics Platform"/>
            <consortium name="The Broad Institute Genome Sequencing Center for Infectious Disease"/>
            <person name="Wu L."/>
            <person name="Ma J."/>
        </authorList>
    </citation>
    <scope>NUCLEOTIDE SEQUENCE [LARGE SCALE GENOMIC DNA]</scope>
    <source>
        <strain evidence="3">JCM 16908</strain>
    </source>
</reference>
<dbReference type="InterPro" id="IPR046701">
    <property type="entry name" value="DUF6571"/>
</dbReference>
<proteinExistence type="predicted"/>
<accession>A0ABP7HU66</accession>
<sequence>MGTLPSGTGPLSPDFTGIDPGLMDGFITEMEHARGVIGERTAAIRQAFAAEGVPATSLDPIGEVERWIDDRLPDLRRRSKLAHQTSNLPNWSPTGTTGLVAYQENHVLPPAEAQRLGRALAAKYQGMASNSRYPLFTNDHFGEIVNALAAHVNDPDYTAAFFAALGVEGTRELPMMLRQHLKSPEEALLTPKRQDEVIRTVSLALGTAVAAGSGVAGFTKVKDGLAKPENRHDEAGTGLLLSSGAFPAEWLAQIAVANGLREPRRANAGLLNALGNNPAAARLALGMVTDHDDAKLKKYIADLAARTGPNRGLAGDADAFGRLLAAASGAYDEKDGHHTKEAASFAFTVMTTMDDLKFGQETRVHLAEIAGAYATEITEGANFGDANHLLSSAFGDVKSRIPGLNPQFRLSPEDTYRYLKTFTDTVDNQIPFQAGMELLTADLISKNVPEMKKNQDPTKLDDVFAALGNVSGLQLAAQEVHGQIKDDAAEAADKVRSFLMGASMNLAGLTAIGEAIPLTWTLLSTAQSAADTFKPGEKTAMDKIRETDEQQTLARQHAIAQSLMSVGFTPTVSPHDYQASNPTGGIIADSKGHLRPFNDILKSGKEGLSTLDRWFIENGAGSDKRSLGDLSRLLADRFDGRKNYANARTSQFKH</sequence>
<evidence type="ECO:0000313" key="3">
    <source>
        <dbReference type="Proteomes" id="UP001500888"/>
    </source>
</evidence>
<keyword evidence="3" id="KW-1185">Reference proteome</keyword>
<protein>
    <recommendedName>
        <fullName evidence="1">DUF6571 domain-containing protein</fullName>
    </recommendedName>
</protein>
<gene>
    <name evidence="2" type="ORF">GCM10022226_17270</name>
</gene>
<organism evidence="2 3">
    <name type="scientific">Sphaerisporangium flaviroseum</name>
    <dbReference type="NCBI Taxonomy" id="509199"/>
    <lineage>
        <taxon>Bacteria</taxon>
        <taxon>Bacillati</taxon>
        <taxon>Actinomycetota</taxon>
        <taxon>Actinomycetes</taxon>
        <taxon>Streptosporangiales</taxon>
        <taxon>Streptosporangiaceae</taxon>
        <taxon>Sphaerisporangium</taxon>
    </lineage>
</organism>
<evidence type="ECO:0000313" key="2">
    <source>
        <dbReference type="EMBL" id="GAA3798467.1"/>
    </source>
</evidence>
<name>A0ABP7HU66_9ACTN</name>
<feature type="domain" description="DUF6571" evidence="1">
    <location>
        <begin position="268"/>
        <end position="579"/>
    </location>
</feature>